<dbReference type="AlphaFoldDB" id="A0A922F948"/>
<proteinExistence type="predicted"/>
<keyword evidence="1" id="KW-0732">Signal</keyword>
<dbReference type="Proteomes" id="UP000811246">
    <property type="component" value="Chromosome 4"/>
</dbReference>
<reference evidence="3" key="1">
    <citation type="submission" date="2021-01" db="EMBL/GenBank/DDBJ databases">
        <authorList>
            <person name="Lovell J.T."/>
            <person name="Bentley N."/>
            <person name="Bhattarai G."/>
            <person name="Jenkins J.W."/>
            <person name="Sreedasyam A."/>
            <person name="Alarcon Y."/>
            <person name="Bock C."/>
            <person name="Boston L."/>
            <person name="Carlson J."/>
            <person name="Cervantes K."/>
            <person name="Clermont K."/>
            <person name="Krom N."/>
            <person name="Kubenka K."/>
            <person name="Mamidi S."/>
            <person name="Mattison C."/>
            <person name="Monteros M."/>
            <person name="Pisani C."/>
            <person name="Plott C."/>
            <person name="Rajasekar S."/>
            <person name="Rhein H.S."/>
            <person name="Rohla C."/>
            <person name="Song M."/>
            <person name="Hilaire R.S."/>
            <person name="Shu S."/>
            <person name="Wells L."/>
            <person name="Wang X."/>
            <person name="Webber J."/>
            <person name="Heerema R.J."/>
            <person name="Klein P."/>
            <person name="Conner P."/>
            <person name="Grauke L."/>
            <person name="Grimwood J."/>
            <person name="Schmutz J."/>
            <person name="Randall J.J."/>
        </authorList>
    </citation>
    <scope>NUCLEOTIDE SEQUENCE</scope>
    <source>
        <tissue evidence="3">Leaf</tissue>
    </source>
</reference>
<feature type="signal peptide" evidence="1">
    <location>
        <begin position="1"/>
        <end position="20"/>
    </location>
</feature>
<evidence type="ECO:0000313" key="4">
    <source>
        <dbReference type="Proteomes" id="UP000811246"/>
    </source>
</evidence>
<evidence type="ECO:0000313" key="2">
    <source>
        <dbReference type="EMBL" id="KAG6618009.1"/>
    </source>
</evidence>
<sequence>MTHTHPILLYDLLTIRLGWLLFGELPFDLEEDSLQPALTGVIVERRKEQTTRLLEAY</sequence>
<evidence type="ECO:0000256" key="1">
    <source>
        <dbReference type="SAM" id="SignalP"/>
    </source>
</evidence>
<evidence type="ECO:0000313" key="3">
    <source>
        <dbReference type="EMBL" id="KAG6715622.1"/>
    </source>
</evidence>
<comment type="caution">
    <text evidence="3">The sequence shown here is derived from an EMBL/GenBank/DDBJ whole genome shotgun (WGS) entry which is preliminary data.</text>
</comment>
<feature type="chain" id="PRO_5036659641" evidence="1">
    <location>
        <begin position="21"/>
        <end position="57"/>
    </location>
</feature>
<organism evidence="3 4">
    <name type="scientific">Carya illinoinensis</name>
    <name type="common">Pecan</name>
    <dbReference type="NCBI Taxonomy" id="32201"/>
    <lineage>
        <taxon>Eukaryota</taxon>
        <taxon>Viridiplantae</taxon>
        <taxon>Streptophyta</taxon>
        <taxon>Embryophyta</taxon>
        <taxon>Tracheophyta</taxon>
        <taxon>Spermatophyta</taxon>
        <taxon>Magnoliopsida</taxon>
        <taxon>eudicotyledons</taxon>
        <taxon>Gunneridae</taxon>
        <taxon>Pentapetalae</taxon>
        <taxon>rosids</taxon>
        <taxon>fabids</taxon>
        <taxon>Fagales</taxon>
        <taxon>Juglandaceae</taxon>
        <taxon>Carya</taxon>
    </lineage>
</organism>
<accession>A0A922F948</accession>
<gene>
    <name evidence="3" type="ORF">I3842_04G003600</name>
    <name evidence="2" type="ORF">I3842_Q135700</name>
</gene>
<protein>
    <submittedName>
        <fullName evidence="3">Uncharacterized protein</fullName>
    </submittedName>
</protein>
<dbReference type="EMBL" id="MU229052">
    <property type="protein sequence ID" value="KAG6618009.1"/>
    <property type="molecule type" value="Genomic_DNA"/>
</dbReference>
<name>A0A922F948_CARIL</name>
<dbReference type="EMBL" id="CM031828">
    <property type="protein sequence ID" value="KAG6715622.1"/>
    <property type="molecule type" value="Genomic_DNA"/>
</dbReference>